<name>A0AAW3WYL5_SERFO</name>
<protein>
    <recommendedName>
        <fullName evidence="4">Lipoprotein</fullName>
    </recommendedName>
</protein>
<sequence length="135" mass="14962">MYLYVRPTAYLTLLVVSLTVAGCSTPPKGTTSSNSRSFAATPEVRTEAERLQRCSAELEAQKTVNREQYDKQRAEFDRLMSGAAQYATVRGRVDGVTQDTVDAMYRFRVNLLCASINQSVLTNLAERGEQEAATK</sequence>
<accession>A0AAW3WYL5</accession>
<reference evidence="2" key="1">
    <citation type="submission" date="2020-08" db="EMBL/GenBank/DDBJ databases">
        <title>Food and environmental bacterial isolates.</title>
        <authorList>
            <person name="Richter L."/>
            <person name="Du Plessis E.M."/>
            <person name="Duvenage S."/>
            <person name="Allam M."/>
            <person name="Korsten L."/>
        </authorList>
    </citation>
    <scope>NUCLEOTIDE SEQUENCE</scope>
    <source>
        <strain evidence="2">UPMP2127</strain>
    </source>
</reference>
<feature type="signal peptide" evidence="1">
    <location>
        <begin position="1"/>
        <end position="21"/>
    </location>
</feature>
<dbReference type="EMBL" id="JACNYO010000077">
    <property type="protein sequence ID" value="MBC3215961.1"/>
    <property type="molecule type" value="Genomic_DNA"/>
</dbReference>
<evidence type="ECO:0008006" key="4">
    <source>
        <dbReference type="Google" id="ProtNLM"/>
    </source>
</evidence>
<keyword evidence="1" id="KW-0732">Signal</keyword>
<evidence type="ECO:0000313" key="2">
    <source>
        <dbReference type="EMBL" id="MBC3215961.1"/>
    </source>
</evidence>
<gene>
    <name evidence="2" type="ORF">H8J20_28015</name>
</gene>
<evidence type="ECO:0000313" key="3">
    <source>
        <dbReference type="Proteomes" id="UP000659084"/>
    </source>
</evidence>
<evidence type="ECO:0000256" key="1">
    <source>
        <dbReference type="SAM" id="SignalP"/>
    </source>
</evidence>
<feature type="chain" id="PRO_5043666187" description="Lipoprotein" evidence="1">
    <location>
        <begin position="22"/>
        <end position="135"/>
    </location>
</feature>
<comment type="caution">
    <text evidence="2">The sequence shown here is derived from an EMBL/GenBank/DDBJ whole genome shotgun (WGS) entry which is preliminary data.</text>
</comment>
<dbReference type="PROSITE" id="PS51257">
    <property type="entry name" value="PROKAR_LIPOPROTEIN"/>
    <property type="match status" value="1"/>
</dbReference>
<dbReference type="AlphaFoldDB" id="A0AAW3WYL5"/>
<dbReference type="RefSeq" id="WP_179254064.1">
    <property type="nucleotide sequence ID" value="NZ_JACBIV010000067.1"/>
</dbReference>
<dbReference type="Proteomes" id="UP000659084">
    <property type="component" value="Unassembled WGS sequence"/>
</dbReference>
<organism evidence="2 3">
    <name type="scientific">Serratia fonticola</name>
    <dbReference type="NCBI Taxonomy" id="47917"/>
    <lineage>
        <taxon>Bacteria</taxon>
        <taxon>Pseudomonadati</taxon>
        <taxon>Pseudomonadota</taxon>
        <taxon>Gammaproteobacteria</taxon>
        <taxon>Enterobacterales</taxon>
        <taxon>Yersiniaceae</taxon>
        <taxon>Serratia</taxon>
    </lineage>
</organism>
<proteinExistence type="predicted"/>